<dbReference type="InterPro" id="IPR037736">
    <property type="entry name" value="PSA3"/>
</dbReference>
<dbReference type="Proteomes" id="UP001472866">
    <property type="component" value="Chromosome 05"/>
</dbReference>
<dbReference type="GO" id="GO:0048564">
    <property type="term" value="P:photosystem I assembly"/>
    <property type="evidence" value="ECO:0007669"/>
    <property type="project" value="InterPro"/>
</dbReference>
<reference evidence="1 2" key="1">
    <citation type="submission" date="2024-03" db="EMBL/GenBank/DDBJ databases">
        <title>Complete genome sequence of the green alga Chloropicon roscoffensis RCC1871.</title>
        <authorList>
            <person name="Lemieux C."/>
            <person name="Pombert J.-F."/>
            <person name="Otis C."/>
            <person name="Turmel M."/>
        </authorList>
    </citation>
    <scope>NUCLEOTIDE SEQUENCE [LARGE SCALE GENOMIC DNA]</scope>
    <source>
        <strain evidence="1 2">RCC1871</strain>
    </source>
</reference>
<evidence type="ECO:0000313" key="1">
    <source>
        <dbReference type="EMBL" id="WZN62110.1"/>
    </source>
</evidence>
<sequence>MAITKLEATRRLVRGSSASSSAARRAACRRFRVGSAGGCGVSGRPRAVAVRSSKVFEWENDTGEGTASDPSEVLSGLADKVKTEAPFLGLLTKLISPQGVSKGELTYQEFSRSLYENVTSQFHISCENLEKKYGETAGIRGCIYCLWLACFGTGVLKGAAMSQACGKLRQNEDLSYFIELFEYQKEEALDAQAKNGVESPRVTPEDRMRVAVDNLCSLMNVKEIDAETQTDFYEVVSACFPSSEPSTVKNVIATHKKESGSA</sequence>
<proteinExistence type="predicted"/>
<gene>
    <name evidence="1" type="ORF">HKI87_05g36460</name>
</gene>
<accession>A0AAX4P6Z9</accession>
<evidence type="ECO:0000313" key="2">
    <source>
        <dbReference type="Proteomes" id="UP001472866"/>
    </source>
</evidence>
<organism evidence="1 2">
    <name type="scientific">Chloropicon roscoffensis</name>
    <dbReference type="NCBI Taxonomy" id="1461544"/>
    <lineage>
        <taxon>Eukaryota</taxon>
        <taxon>Viridiplantae</taxon>
        <taxon>Chlorophyta</taxon>
        <taxon>Chloropicophyceae</taxon>
        <taxon>Chloropicales</taxon>
        <taxon>Chloropicaceae</taxon>
        <taxon>Chloropicon</taxon>
    </lineage>
</organism>
<dbReference type="PANTHER" id="PTHR36770:SF1">
    <property type="entry name" value="PHOTOSYSTEM I ASSEMBLY FACTOR PSA3, CHLOROPLASTIC"/>
    <property type="match status" value="1"/>
</dbReference>
<protein>
    <submittedName>
        <fullName evidence="1">Uncharacterized protein</fullName>
    </submittedName>
</protein>
<dbReference type="EMBL" id="CP151505">
    <property type="protein sequence ID" value="WZN62110.1"/>
    <property type="molecule type" value="Genomic_DNA"/>
</dbReference>
<keyword evidence="2" id="KW-1185">Reference proteome</keyword>
<dbReference type="PANTHER" id="PTHR36770">
    <property type="entry name" value="PHOTOSYSTEM I ASSEMBLY FACTOR PSA3, CHLOROPLASTIC"/>
    <property type="match status" value="1"/>
</dbReference>
<name>A0AAX4P6Z9_9CHLO</name>
<dbReference type="AlphaFoldDB" id="A0AAX4P6Z9"/>